<dbReference type="InterPro" id="IPR051120">
    <property type="entry name" value="ABC_AA/LPS_Transport"/>
</dbReference>
<feature type="transmembrane region" description="Helical" evidence="9">
    <location>
        <begin position="264"/>
        <end position="283"/>
    </location>
</feature>
<evidence type="ECO:0000256" key="3">
    <source>
        <dbReference type="ARBA" id="ARBA00022475"/>
    </source>
</evidence>
<dbReference type="Gene3D" id="3.40.50.300">
    <property type="entry name" value="P-loop containing nucleotide triphosphate hydrolases"/>
    <property type="match status" value="1"/>
</dbReference>
<feature type="transmembrane region" description="Helical" evidence="9">
    <location>
        <begin position="363"/>
        <end position="382"/>
    </location>
</feature>
<dbReference type="GO" id="GO:0005524">
    <property type="term" value="F:ATP binding"/>
    <property type="evidence" value="ECO:0007669"/>
    <property type="project" value="UniProtKB-KW"/>
</dbReference>
<evidence type="ECO:0000313" key="12">
    <source>
        <dbReference type="Proteomes" id="UP000267128"/>
    </source>
</evidence>
<keyword evidence="7 9" id="KW-1133">Transmembrane helix</keyword>
<name>A0A3N0CGZ0_9ACTN</name>
<dbReference type="CDD" id="cd06582">
    <property type="entry name" value="TM_PBP1_LivH_like"/>
    <property type="match status" value="1"/>
</dbReference>
<feature type="transmembrane region" description="Helical" evidence="9">
    <location>
        <begin position="207"/>
        <end position="228"/>
    </location>
</feature>
<dbReference type="InterPro" id="IPR003439">
    <property type="entry name" value="ABC_transporter-like_ATP-bd"/>
</dbReference>
<feature type="transmembrane region" description="Helical" evidence="9">
    <location>
        <begin position="425"/>
        <end position="445"/>
    </location>
</feature>
<feature type="transmembrane region" description="Helical" evidence="9">
    <location>
        <begin position="24"/>
        <end position="45"/>
    </location>
</feature>
<sequence>MPCSSETIGADVNPLFVTVTQQTVVNGVVLGLVYAILAAGFVLIYRSTGVLNFAQGEIGAFGVAIFTLLAAGFGVPYWPAFVLAVASACLVGLVIETTVVRRLSSASKLVLLIGTIGVAQLLVVARVSLPERGASKAFPMPFDLRWQFGDVQIVGRDVLILIVAPLTILALALFLTRTRWGLMVRASAGNPDTARVFGISVKRTSTIVWMIAAGFAAVTAILIAPIQGITPGSIVGSGAAALGPGLMVRALVVALIARLSSLPMTLVGGLLVGVAESIARASVDSRNGAIVDVWLLLAAIVLVLFWVRGRGGDNSFALAVKLQSVPERLRRVWYVRHANLFGFALLFALLAVVPFVFSSPGDTVAWTDVLVFAMMALPLSMLTGWAGQFTLGQFAFVGLGAGVMVMTTHGTSFPFLPNFGLALPWWQAAAFATAIGGVAALLIGVSALRVKGLFLAVITLAFAVASSTWIFRQAWFTGSEFENKTPYMEGPRLGGIDLASGRAFYFLCLATLAVLVGILIRIRRSGIGRSMIAVSDNEEMAAAATVSPTRMKLMAFGIAGAMASLAGCFFVTLRVQITPSSTFDPDGSVLLVSTAIIGGIGSVAGPIVGALFTRGLPALFGDVQEVQLLTSGIGLLVLLMYFPGGLMQIVHGIRSLVLGAAERRLDREDAEEVVAAPVQVVEHQRIAAPAPDEPWLAVRDLSVRFGGNQAVDRVSLEVWPGELVGLIGTNGAGKSTLMNAISGFVPSTGGVQVLGQDVSRLAPHRRHRVGLGRGFQAARLYPNLSVRETVLVALEARERTDLLTAVTGLPPAPGRERRKRTAADDLIGFLGLGRYADELTCNLSTGTRRIVELACLLAADAKVLMLDEPTGGVAQKETEAFGPLLRRIQQELGAAMVVIEHDMPLVMSISDRIYCLEAGKVIACGDPETIRNTPAVIASYLGTDERAIQRSDTGVTAAMTT</sequence>
<reference evidence="11 12" key="1">
    <citation type="submission" date="2018-11" db="EMBL/GenBank/DDBJ databases">
        <authorList>
            <person name="Li F."/>
        </authorList>
    </citation>
    <scope>NUCLEOTIDE SEQUENCE [LARGE SCALE GENOMIC DNA]</scope>
    <source>
        <strain evidence="11 12">Gsoil 097</strain>
    </source>
</reference>
<feature type="transmembrane region" description="Helical" evidence="9">
    <location>
        <begin position="109"/>
        <end position="129"/>
    </location>
</feature>
<dbReference type="InterPro" id="IPR003593">
    <property type="entry name" value="AAA+_ATPase"/>
</dbReference>
<comment type="caution">
    <text evidence="11">The sequence shown here is derived from an EMBL/GenBank/DDBJ whole genome shotgun (WGS) entry which is preliminary data.</text>
</comment>
<feature type="transmembrane region" description="Helical" evidence="9">
    <location>
        <begin position="589"/>
        <end position="613"/>
    </location>
</feature>
<evidence type="ECO:0000256" key="7">
    <source>
        <dbReference type="ARBA" id="ARBA00022989"/>
    </source>
</evidence>
<keyword evidence="3" id="KW-1003">Cell membrane</keyword>
<feature type="transmembrane region" description="Helical" evidence="9">
    <location>
        <begin position="234"/>
        <end position="257"/>
    </location>
</feature>
<dbReference type="GO" id="GO:0015658">
    <property type="term" value="F:branched-chain amino acid transmembrane transporter activity"/>
    <property type="evidence" value="ECO:0007669"/>
    <property type="project" value="InterPro"/>
</dbReference>
<dbReference type="SUPFAM" id="SSF52540">
    <property type="entry name" value="P-loop containing nucleoside triphosphate hydrolases"/>
    <property type="match status" value="1"/>
</dbReference>
<proteinExistence type="predicted"/>
<feature type="transmembrane region" description="Helical" evidence="9">
    <location>
        <begin position="158"/>
        <end position="175"/>
    </location>
</feature>
<evidence type="ECO:0000256" key="5">
    <source>
        <dbReference type="ARBA" id="ARBA00022741"/>
    </source>
</evidence>
<dbReference type="PANTHER" id="PTHR45772">
    <property type="entry name" value="CONSERVED COMPONENT OF ABC TRANSPORTER FOR NATURAL AMINO ACIDS-RELATED"/>
    <property type="match status" value="1"/>
</dbReference>
<feature type="transmembrane region" description="Helical" evidence="9">
    <location>
        <begin position="81"/>
        <end position="100"/>
    </location>
</feature>
<feature type="transmembrane region" description="Helical" evidence="9">
    <location>
        <begin position="452"/>
        <end position="471"/>
    </location>
</feature>
<protein>
    <submittedName>
        <fullName evidence="11">ATP-binding cassette domain-containing protein</fullName>
    </submittedName>
</protein>
<evidence type="ECO:0000256" key="2">
    <source>
        <dbReference type="ARBA" id="ARBA00022448"/>
    </source>
</evidence>
<evidence type="ECO:0000256" key="1">
    <source>
        <dbReference type="ARBA" id="ARBA00004651"/>
    </source>
</evidence>
<dbReference type="EMBL" id="RJSE01000007">
    <property type="protein sequence ID" value="RNL62511.1"/>
    <property type="molecule type" value="Genomic_DNA"/>
</dbReference>
<dbReference type="PROSITE" id="PS50893">
    <property type="entry name" value="ABC_TRANSPORTER_2"/>
    <property type="match status" value="1"/>
</dbReference>
<evidence type="ECO:0000256" key="6">
    <source>
        <dbReference type="ARBA" id="ARBA00022840"/>
    </source>
</evidence>
<gene>
    <name evidence="11" type="ORF">EFK50_12135</name>
</gene>
<dbReference type="Pfam" id="PF00005">
    <property type="entry name" value="ABC_tran"/>
    <property type="match status" value="1"/>
</dbReference>
<dbReference type="AlphaFoldDB" id="A0A3N0CGZ0"/>
<feature type="transmembrane region" description="Helical" evidence="9">
    <location>
        <begin position="625"/>
        <end position="644"/>
    </location>
</feature>
<keyword evidence="6 11" id="KW-0067">ATP-binding</keyword>
<dbReference type="GO" id="GO:0005886">
    <property type="term" value="C:plasma membrane"/>
    <property type="evidence" value="ECO:0007669"/>
    <property type="project" value="UniProtKB-SubCell"/>
</dbReference>
<dbReference type="InterPro" id="IPR001851">
    <property type="entry name" value="ABC_transp_permease"/>
</dbReference>
<organism evidence="11 12">
    <name type="scientific">Nocardioides marmoriginsengisoli</name>
    <dbReference type="NCBI Taxonomy" id="661483"/>
    <lineage>
        <taxon>Bacteria</taxon>
        <taxon>Bacillati</taxon>
        <taxon>Actinomycetota</taxon>
        <taxon>Actinomycetes</taxon>
        <taxon>Propionibacteriales</taxon>
        <taxon>Nocardioidaceae</taxon>
        <taxon>Nocardioides</taxon>
    </lineage>
</organism>
<accession>A0A3N0CGZ0</accession>
<feature type="transmembrane region" description="Helical" evidence="9">
    <location>
        <begin position="338"/>
        <end position="357"/>
    </location>
</feature>
<dbReference type="CDD" id="cd03219">
    <property type="entry name" value="ABC_Mj1267_LivG_branched"/>
    <property type="match status" value="1"/>
</dbReference>
<evidence type="ECO:0000256" key="4">
    <source>
        <dbReference type="ARBA" id="ARBA00022692"/>
    </source>
</evidence>
<evidence type="ECO:0000256" key="8">
    <source>
        <dbReference type="ARBA" id="ARBA00023136"/>
    </source>
</evidence>
<dbReference type="InterPro" id="IPR032823">
    <property type="entry name" value="BCA_ABC_TP_C"/>
</dbReference>
<dbReference type="CDD" id="cd06581">
    <property type="entry name" value="TM_PBP1_LivM_like"/>
    <property type="match status" value="1"/>
</dbReference>
<dbReference type="PANTHER" id="PTHR45772:SF9">
    <property type="entry name" value="CONSERVED COMPONENT OF ABC TRANSPORTER FOR NATURAL AMINO ACIDS"/>
    <property type="match status" value="1"/>
</dbReference>
<feature type="transmembrane region" description="Helical" evidence="9">
    <location>
        <begin position="553"/>
        <end position="577"/>
    </location>
</feature>
<comment type="subcellular location">
    <subcellularLocation>
        <location evidence="1">Cell membrane</location>
        <topology evidence="1">Multi-pass membrane protein</topology>
    </subcellularLocation>
</comment>
<dbReference type="InterPro" id="IPR027417">
    <property type="entry name" value="P-loop_NTPase"/>
</dbReference>
<feature type="transmembrane region" description="Helical" evidence="9">
    <location>
        <begin position="503"/>
        <end position="522"/>
    </location>
</feature>
<dbReference type="Pfam" id="PF12399">
    <property type="entry name" value="BCA_ABC_TP_C"/>
    <property type="match status" value="1"/>
</dbReference>
<dbReference type="SMART" id="SM00382">
    <property type="entry name" value="AAA"/>
    <property type="match status" value="1"/>
</dbReference>
<feature type="transmembrane region" description="Helical" evidence="9">
    <location>
        <begin position="289"/>
        <end position="307"/>
    </location>
</feature>
<dbReference type="Pfam" id="PF02653">
    <property type="entry name" value="BPD_transp_2"/>
    <property type="match status" value="2"/>
</dbReference>
<feature type="transmembrane region" description="Helical" evidence="9">
    <location>
        <begin position="57"/>
        <end position="75"/>
    </location>
</feature>
<feature type="transmembrane region" description="Helical" evidence="9">
    <location>
        <begin position="394"/>
        <end position="413"/>
    </location>
</feature>
<dbReference type="GO" id="GO:0016887">
    <property type="term" value="F:ATP hydrolysis activity"/>
    <property type="evidence" value="ECO:0007669"/>
    <property type="project" value="InterPro"/>
</dbReference>
<evidence type="ECO:0000313" key="11">
    <source>
        <dbReference type="EMBL" id="RNL62511.1"/>
    </source>
</evidence>
<keyword evidence="4 9" id="KW-0812">Transmembrane</keyword>
<evidence type="ECO:0000259" key="10">
    <source>
        <dbReference type="PROSITE" id="PS50893"/>
    </source>
</evidence>
<feature type="domain" description="ABC transporter" evidence="10">
    <location>
        <begin position="696"/>
        <end position="943"/>
    </location>
</feature>
<keyword evidence="12" id="KW-1185">Reference proteome</keyword>
<evidence type="ECO:0000256" key="9">
    <source>
        <dbReference type="SAM" id="Phobius"/>
    </source>
</evidence>
<keyword evidence="8 9" id="KW-0472">Membrane</keyword>
<keyword evidence="5" id="KW-0547">Nucleotide-binding</keyword>
<keyword evidence="2" id="KW-0813">Transport</keyword>
<dbReference type="Proteomes" id="UP000267128">
    <property type="component" value="Unassembled WGS sequence"/>
</dbReference>
<dbReference type="OrthoDB" id="8724465at2"/>
<dbReference type="InterPro" id="IPR043428">
    <property type="entry name" value="LivM-like"/>
</dbReference>